<dbReference type="Pfam" id="PF00582">
    <property type="entry name" value="Usp"/>
    <property type="match status" value="1"/>
</dbReference>
<dbReference type="Gene3D" id="3.40.50.620">
    <property type="entry name" value="HUPs"/>
    <property type="match status" value="1"/>
</dbReference>
<dbReference type="SUPFAM" id="SSF52402">
    <property type="entry name" value="Adenine nucleotide alpha hydrolases-like"/>
    <property type="match status" value="1"/>
</dbReference>
<dbReference type="InterPro" id="IPR014729">
    <property type="entry name" value="Rossmann-like_a/b/a_fold"/>
</dbReference>
<feature type="domain" description="UspA" evidence="6">
    <location>
        <begin position="3"/>
        <end position="140"/>
    </location>
</feature>
<comment type="subcellular location">
    <subcellularLocation>
        <location evidence="1 5">Cytoplasm</location>
    </subcellularLocation>
</comment>
<keyword evidence="8" id="KW-1185">Reference proteome</keyword>
<comment type="similarity">
    <text evidence="2 5">Belongs to the universal stress protein A family.</text>
</comment>
<name>A0ABP6VDW7_9GAMM</name>
<comment type="subunit">
    <text evidence="3">Homodimer.</text>
</comment>
<comment type="caution">
    <text evidence="7">The sequence shown here is derived from an EMBL/GenBank/DDBJ whole genome shotgun (WGS) entry which is preliminary data.</text>
</comment>
<sequence>MPYRNILLALELSEREKPLLKRAVELAEHCRARLHLVHVDPEMSGIFVGSLNMDLRQLKMKLKLESGREIMNMLRVEQRQVESVSLPTGDIQRAIRLAAKEKEADLLICGHHAGHSFLGHLFSNAARFIDIGGCDVLVVKL</sequence>
<evidence type="ECO:0000256" key="1">
    <source>
        <dbReference type="ARBA" id="ARBA00004496"/>
    </source>
</evidence>
<evidence type="ECO:0000256" key="3">
    <source>
        <dbReference type="ARBA" id="ARBA00011738"/>
    </source>
</evidence>
<reference evidence="8" key="1">
    <citation type="journal article" date="2019" name="Int. J. Syst. Evol. Microbiol.">
        <title>The Global Catalogue of Microorganisms (GCM) 10K type strain sequencing project: providing services to taxonomists for standard genome sequencing and annotation.</title>
        <authorList>
            <consortium name="The Broad Institute Genomics Platform"/>
            <consortium name="The Broad Institute Genome Sequencing Center for Infectious Disease"/>
            <person name="Wu L."/>
            <person name="Ma J."/>
        </authorList>
    </citation>
    <scope>NUCLEOTIDE SEQUENCE [LARGE SCALE GENOMIC DNA]</scope>
    <source>
        <strain evidence="8">JCM 17110</strain>
    </source>
</reference>
<evidence type="ECO:0000259" key="6">
    <source>
        <dbReference type="Pfam" id="PF00582"/>
    </source>
</evidence>
<proteinExistence type="inferred from homology"/>
<protein>
    <recommendedName>
        <fullName evidence="5">Universal stress protein</fullName>
    </recommendedName>
</protein>
<dbReference type="PANTHER" id="PTHR46268:SF23">
    <property type="entry name" value="UNIVERSAL STRESS PROTEIN A-RELATED"/>
    <property type="match status" value="1"/>
</dbReference>
<evidence type="ECO:0000313" key="7">
    <source>
        <dbReference type="EMBL" id="GAA3531135.1"/>
    </source>
</evidence>
<keyword evidence="4 5" id="KW-0963">Cytoplasm</keyword>
<dbReference type="RefSeq" id="WP_344954990.1">
    <property type="nucleotide sequence ID" value="NZ_BAABCX010000001.1"/>
</dbReference>
<organism evidence="7 8">
    <name type="scientific">Zobellella aerophila</name>
    <dbReference type="NCBI Taxonomy" id="870480"/>
    <lineage>
        <taxon>Bacteria</taxon>
        <taxon>Pseudomonadati</taxon>
        <taxon>Pseudomonadota</taxon>
        <taxon>Gammaproteobacteria</taxon>
        <taxon>Aeromonadales</taxon>
        <taxon>Aeromonadaceae</taxon>
        <taxon>Zobellella</taxon>
    </lineage>
</organism>
<evidence type="ECO:0000256" key="5">
    <source>
        <dbReference type="PIRNR" id="PIRNR006276"/>
    </source>
</evidence>
<dbReference type="InterPro" id="IPR006016">
    <property type="entry name" value="UspA"/>
</dbReference>
<gene>
    <name evidence="7" type="primary">uspA</name>
    <name evidence="7" type="ORF">GCM10022394_08040</name>
</gene>
<dbReference type="PIRSF" id="PIRSF006276">
    <property type="entry name" value="UspA"/>
    <property type="match status" value="1"/>
</dbReference>
<evidence type="ECO:0000256" key="2">
    <source>
        <dbReference type="ARBA" id="ARBA00008791"/>
    </source>
</evidence>
<dbReference type="Proteomes" id="UP001500795">
    <property type="component" value="Unassembled WGS sequence"/>
</dbReference>
<accession>A0ABP6VDW7</accession>
<dbReference type="EMBL" id="BAABCX010000001">
    <property type="protein sequence ID" value="GAA3531135.1"/>
    <property type="molecule type" value="Genomic_DNA"/>
</dbReference>
<dbReference type="PANTHER" id="PTHR46268">
    <property type="entry name" value="STRESS RESPONSE PROTEIN NHAX"/>
    <property type="match status" value="1"/>
</dbReference>
<evidence type="ECO:0000256" key="4">
    <source>
        <dbReference type="ARBA" id="ARBA00022490"/>
    </source>
</evidence>
<evidence type="ECO:0000313" key="8">
    <source>
        <dbReference type="Proteomes" id="UP001500795"/>
    </source>
</evidence>
<dbReference type="InterPro" id="IPR006015">
    <property type="entry name" value="Universal_stress_UspA"/>
</dbReference>